<feature type="compositionally biased region" description="Low complexity" evidence="1">
    <location>
        <begin position="1"/>
        <end position="15"/>
    </location>
</feature>
<dbReference type="AlphaFoldDB" id="A0A0H2XDP7"/>
<evidence type="ECO:0000256" key="1">
    <source>
        <dbReference type="SAM" id="MobiDB-lite"/>
    </source>
</evidence>
<protein>
    <submittedName>
        <fullName evidence="2">Uncharacterized protein</fullName>
    </submittedName>
</protein>
<feature type="region of interest" description="Disordered" evidence="1">
    <location>
        <begin position="1"/>
        <end position="44"/>
    </location>
</feature>
<organism evidence="2 3">
    <name type="scientific">Burkholderia mallei (strain ATCC 23344)</name>
    <dbReference type="NCBI Taxonomy" id="243160"/>
    <lineage>
        <taxon>Bacteria</taxon>
        <taxon>Pseudomonadati</taxon>
        <taxon>Pseudomonadota</taxon>
        <taxon>Betaproteobacteria</taxon>
        <taxon>Burkholderiales</taxon>
        <taxon>Burkholderiaceae</taxon>
        <taxon>Burkholderia</taxon>
        <taxon>pseudomallei group</taxon>
    </lineage>
</organism>
<dbReference type="HOGENOM" id="CLU_1544745_0_0_4"/>
<keyword evidence="3" id="KW-1185">Reference proteome</keyword>
<accession>A0A0H2XDP7</accession>
<dbReference type="EMBL" id="CP000011">
    <property type="protein sequence ID" value="AAY59308.1"/>
    <property type="molecule type" value="Genomic_DNA"/>
</dbReference>
<evidence type="ECO:0000313" key="3">
    <source>
        <dbReference type="Proteomes" id="UP000006693"/>
    </source>
</evidence>
<sequence>MTSLSGTRGTRTVGLRRGGGRCFRASAQGPAGPRATGANRRRNRDVRDAGEAYCARYKRRTRHAGTMHEVRLASQSIGRKTDSTPVRRGRPVTACPRRHRSIGTRSAAAATVGDAECDQISGDFAQQVQRERAGATLSETKQFDEILRSEAHVGLLHTALLERRRRNMKFSLL</sequence>
<reference evidence="2 3" key="1">
    <citation type="journal article" date="2004" name="Proc. Natl. Acad. Sci. U.S.A.">
        <title>Structural flexibility in the Burkholderia mallei genome.</title>
        <authorList>
            <person name="Nierman W.C."/>
            <person name="DeShazer D."/>
            <person name="Kim H.S."/>
            <person name="Tettelin H."/>
            <person name="Nelson K.E."/>
            <person name="Feldblyum T."/>
            <person name="Ulrich R.L."/>
            <person name="Ronning C.M."/>
            <person name="Brinkac L.M."/>
            <person name="Daugherty S.C."/>
            <person name="Davidsen T.D."/>
            <person name="Deboy R.T."/>
            <person name="Dimitrov G."/>
            <person name="Dodson R.J."/>
            <person name="Durkin A.S."/>
            <person name="Gwinn M.L."/>
            <person name="Haft D.H."/>
            <person name="Khouri H."/>
            <person name="Kolonay J.F."/>
            <person name="Madupu R."/>
            <person name="Mohammoud Y."/>
            <person name="Nelson W.C."/>
            <person name="Radune D."/>
            <person name="Romero C.M."/>
            <person name="Sarria S."/>
            <person name="Selengut J."/>
            <person name="Shamblin C."/>
            <person name="Sullivan S.A."/>
            <person name="White O."/>
            <person name="Yu Y."/>
            <person name="Zafar N."/>
            <person name="Zhou L."/>
            <person name="Fraser C.M."/>
        </authorList>
    </citation>
    <scope>NUCLEOTIDE SEQUENCE [LARGE SCALE GENOMIC DNA]</scope>
    <source>
        <strain evidence="2 3">ATCC 23344</strain>
    </source>
</reference>
<proteinExistence type="predicted"/>
<gene>
    <name evidence="2" type="ordered locus">BMAA1034</name>
</gene>
<evidence type="ECO:0000313" key="2">
    <source>
        <dbReference type="EMBL" id="AAY59308.1"/>
    </source>
</evidence>
<dbReference type="Proteomes" id="UP000006693">
    <property type="component" value="Chromosome 2"/>
</dbReference>
<dbReference type="KEGG" id="bma:BMAA1034"/>
<name>A0A0H2XDP7_BURMA</name>